<evidence type="ECO:0000313" key="2">
    <source>
        <dbReference type="Proteomes" id="UP000060630"/>
    </source>
</evidence>
<dbReference type="GO" id="GO:0003677">
    <property type="term" value="F:DNA binding"/>
    <property type="evidence" value="ECO:0007669"/>
    <property type="project" value="UniProtKB-KW"/>
</dbReference>
<dbReference type="RefSeq" id="WP_059653844.1">
    <property type="nucleotide sequence ID" value="NZ_LOXJ01000018.1"/>
</dbReference>
<dbReference type="Proteomes" id="UP000060630">
    <property type="component" value="Unassembled WGS sequence"/>
</dbReference>
<organism evidence="1 2">
    <name type="scientific">Burkholderia ubonensis</name>
    <dbReference type="NCBI Taxonomy" id="101571"/>
    <lineage>
        <taxon>Bacteria</taxon>
        <taxon>Pseudomonadati</taxon>
        <taxon>Pseudomonadota</taxon>
        <taxon>Betaproteobacteria</taxon>
        <taxon>Burkholderiales</taxon>
        <taxon>Burkholderiaceae</taxon>
        <taxon>Burkholderia</taxon>
        <taxon>Burkholderia cepacia complex</taxon>
    </lineage>
</organism>
<proteinExistence type="predicted"/>
<protein>
    <submittedName>
        <fullName evidence="1">DNA-binding protein</fullName>
    </submittedName>
</protein>
<evidence type="ECO:0000313" key="1">
    <source>
        <dbReference type="EMBL" id="KWA75456.1"/>
    </source>
</evidence>
<keyword evidence="1" id="KW-0238">DNA-binding</keyword>
<dbReference type="EMBL" id="LPHD01000176">
    <property type="protein sequence ID" value="KWA75456.1"/>
    <property type="molecule type" value="Genomic_DNA"/>
</dbReference>
<name>A0A103PYP8_9BURK</name>
<sequence length="107" mass="12432">MDALPNQSDAQFQAFLNRLLEQPKSAWTEKQWMELDMALALSTQMLQIAERMRDGLANLENSLVLLRYAKVLDFILSSLAARRDIHPQTLRTIFRLANIRIVDEYPE</sequence>
<comment type="caution">
    <text evidence="1">The sequence shown here is derived from an EMBL/GenBank/DDBJ whole genome shotgun (WGS) entry which is preliminary data.</text>
</comment>
<accession>A0A103PYP8</accession>
<dbReference type="AlphaFoldDB" id="A0A103PYP8"/>
<reference evidence="1 2" key="1">
    <citation type="submission" date="2015-11" db="EMBL/GenBank/DDBJ databases">
        <title>Expanding the genomic diversity of Burkholderia species for the development of highly accurate diagnostics.</title>
        <authorList>
            <person name="Sahl J."/>
            <person name="Keim P."/>
            <person name="Wagner D."/>
        </authorList>
    </citation>
    <scope>NUCLEOTIDE SEQUENCE [LARGE SCALE GENOMIC DNA]</scope>
    <source>
        <strain evidence="1 2">MSMB2087WGS</strain>
    </source>
</reference>
<gene>
    <name evidence="1" type="ORF">WL29_36175</name>
</gene>